<evidence type="ECO:0000313" key="1">
    <source>
        <dbReference type="EMBL" id="PPQ74504.1"/>
    </source>
</evidence>
<reference evidence="1 2" key="1">
    <citation type="journal article" date="2018" name="Evol. Lett.">
        <title>Horizontal gene cluster transfer increased hallucinogenic mushroom diversity.</title>
        <authorList>
            <person name="Reynolds H.T."/>
            <person name="Vijayakumar V."/>
            <person name="Gluck-Thaler E."/>
            <person name="Korotkin H.B."/>
            <person name="Matheny P.B."/>
            <person name="Slot J.C."/>
        </authorList>
    </citation>
    <scope>NUCLEOTIDE SEQUENCE [LARGE SCALE GENOMIC DNA]</scope>
    <source>
        <strain evidence="1 2">2629</strain>
    </source>
</reference>
<gene>
    <name evidence="1" type="ORF">CVT24_000116</name>
</gene>
<comment type="caution">
    <text evidence="1">The sequence shown here is derived from an EMBL/GenBank/DDBJ whole genome shotgun (WGS) entry which is preliminary data.</text>
</comment>
<dbReference type="Gene3D" id="3.40.50.300">
    <property type="entry name" value="P-loop containing nucleotide triphosphate hydrolases"/>
    <property type="match status" value="1"/>
</dbReference>
<dbReference type="SUPFAM" id="SSF52540">
    <property type="entry name" value="P-loop containing nucleoside triphosphate hydrolases"/>
    <property type="match status" value="1"/>
</dbReference>
<keyword evidence="2" id="KW-1185">Reference proteome</keyword>
<proteinExistence type="predicted"/>
<dbReference type="Proteomes" id="UP000284842">
    <property type="component" value="Unassembled WGS sequence"/>
</dbReference>
<accession>A0A409W7L9</accession>
<evidence type="ECO:0008006" key="3">
    <source>
        <dbReference type="Google" id="ProtNLM"/>
    </source>
</evidence>
<dbReference type="OrthoDB" id="3204049at2759"/>
<protein>
    <recommendedName>
        <fullName evidence="3">G domain-containing protein</fullName>
    </recommendedName>
</protein>
<dbReference type="InParanoid" id="A0A409W7L9"/>
<sequence length="597" mass="68142">MHQSHNIPWGILSTHLKVVYDDKRVTPNRTHIVPINAQDPSLQSSLAHFTRMFASTIRTFSKTERKKYPTTFNAPTSGPLFSDALKNKYPKYLNSTNQDIAYWIAQGPRYHHYFHGHEKLAAVITILIHEKEIETLLMLANHPLIRISDLHTPGAGYSSGWEQTKQEPLSAYIFINTVEALNLLDNEGYTRLDMYGAFVTKLARGMLYPAQHITTREFFRDIGLLDAIDNMSWDLATQKGETIGLALHKHYDRLQRYLKKLFEVLYTHDIVARECGLDGPTGTGKSSVSRPTFPTGQGITDGAAGLYEYCGSSNAYTEQAATILLVNVVTHTTHDSIFIIDSPGFADNHLSEVAVVKKLRQWMAFQSDKAGIEYILYFHRINDKRVSGSQRKTLELVKTLIGSPKQYTTIGAITTMWDTLWRSEQLEAAEERYAQLKREFLETKNGLNTKHIFRFKNNQKSALDILDEVLERRSTIHGFRDPPFLRDTISPQTTWTLRKTPFALPLYNLLLQRIGEVQQQIRNIDEDIKNERAVSGSNEELLQVLFKNKVQAEGLLAELEREKVEFGEPPEPRAPSVGLTHRLTQYFKDRISYNKGS</sequence>
<dbReference type="InterPro" id="IPR027417">
    <property type="entry name" value="P-loop_NTPase"/>
</dbReference>
<dbReference type="EMBL" id="NHTK01005748">
    <property type="protein sequence ID" value="PPQ74504.1"/>
    <property type="molecule type" value="Genomic_DNA"/>
</dbReference>
<evidence type="ECO:0000313" key="2">
    <source>
        <dbReference type="Proteomes" id="UP000284842"/>
    </source>
</evidence>
<name>A0A409W7L9_9AGAR</name>
<dbReference type="AlphaFoldDB" id="A0A409W7L9"/>
<organism evidence="1 2">
    <name type="scientific">Panaeolus cyanescens</name>
    <dbReference type="NCBI Taxonomy" id="181874"/>
    <lineage>
        <taxon>Eukaryota</taxon>
        <taxon>Fungi</taxon>
        <taxon>Dikarya</taxon>
        <taxon>Basidiomycota</taxon>
        <taxon>Agaricomycotina</taxon>
        <taxon>Agaricomycetes</taxon>
        <taxon>Agaricomycetidae</taxon>
        <taxon>Agaricales</taxon>
        <taxon>Agaricineae</taxon>
        <taxon>Galeropsidaceae</taxon>
        <taxon>Panaeolus</taxon>
    </lineage>
</organism>